<dbReference type="AlphaFoldDB" id="A0A2I0J8N3"/>
<proteinExistence type="predicted"/>
<dbReference type="EMBL" id="PGOL01001975">
    <property type="protein sequence ID" value="PKI52056.1"/>
    <property type="molecule type" value="Genomic_DNA"/>
</dbReference>
<organism evidence="1 2">
    <name type="scientific">Punica granatum</name>
    <name type="common">Pomegranate</name>
    <dbReference type="NCBI Taxonomy" id="22663"/>
    <lineage>
        <taxon>Eukaryota</taxon>
        <taxon>Viridiplantae</taxon>
        <taxon>Streptophyta</taxon>
        <taxon>Embryophyta</taxon>
        <taxon>Tracheophyta</taxon>
        <taxon>Spermatophyta</taxon>
        <taxon>Magnoliopsida</taxon>
        <taxon>eudicotyledons</taxon>
        <taxon>Gunneridae</taxon>
        <taxon>Pentapetalae</taxon>
        <taxon>rosids</taxon>
        <taxon>malvids</taxon>
        <taxon>Myrtales</taxon>
        <taxon>Lythraceae</taxon>
        <taxon>Punica</taxon>
    </lineage>
</organism>
<evidence type="ECO:0000313" key="2">
    <source>
        <dbReference type="Proteomes" id="UP000233551"/>
    </source>
</evidence>
<dbReference type="Proteomes" id="UP000233551">
    <property type="component" value="Unassembled WGS sequence"/>
</dbReference>
<evidence type="ECO:0000313" key="1">
    <source>
        <dbReference type="EMBL" id="PKI52056.1"/>
    </source>
</evidence>
<name>A0A2I0J8N3_PUNGR</name>
<keyword evidence="2" id="KW-1185">Reference proteome</keyword>
<comment type="caution">
    <text evidence="1">The sequence shown here is derived from an EMBL/GenBank/DDBJ whole genome shotgun (WGS) entry which is preliminary data.</text>
</comment>
<gene>
    <name evidence="1" type="ORF">CRG98_027472</name>
</gene>
<accession>A0A2I0J8N3</accession>
<reference evidence="1 2" key="1">
    <citation type="submission" date="2017-11" db="EMBL/GenBank/DDBJ databases">
        <title>De-novo sequencing of pomegranate (Punica granatum L.) genome.</title>
        <authorList>
            <person name="Akparov Z."/>
            <person name="Amiraslanov A."/>
            <person name="Hajiyeva S."/>
            <person name="Abbasov M."/>
            <person name="Kaur K."/>
            <person name="Hamwieh A."/>
            <person name="Solovyev V."/>
            <person name="Salamov A."/>
            <person name="Braich B."/>
            <person name="Kosarev P."/>
            <person name="Mahmoud A."/>
            <person name="Hajiyev E."/>
            <person name="Babayeva S."/>
            <person name="Izzatullayeva V."/>
            <person name="Mammadov A."/>
            <person name="Mammadov A."/>
            <person name="Sharifova S."/>
            <person name="Ojaghi J."/>
            <person name="Eynullazada K."/>
            <person name="Bayramov B."/>
            <person name="Abdulazimova A."/>
            <person name="Shahmuradov I."/>
        </authorList>
    </citation>
    <scope>NUCLEOTIDE SEQUENCE [LARGE SCALE GENOMIC DNA]</scope>
    <source>
        <strain evidence="2">cv. AG2017</strain>
        <tissue evidence="1">Leaf</tissue>
    </source>
</reference>
<sequence>MAVQGQIQAGELSLASRGQSQVYLCMAEPRPRTSGTLSGKGHGEVAGWKDAYCLGVLVVPNELRPHKVPLVYSSTLYAQKGRLLNEWPGATYLLDRGDGS</sequence>
<protein>
    <submittedName>
        <fullName evidence="1">Uncharacterized protein</fullName>
    </submittedName>
</protein>